<sequence length="94" mass="10560">LQELVSFLFLEVHNGIEDLVDGVEDEEVKGTHLVGAGLLLAPLRCFVVEEPHRKFISFSELISNLVAYISANCFRVKAQPWRPEPKPQLPFKGS</sequence>
<keyword evidence="2" id="KW-1185">Reference proteome</keyword>
<proteinExistence type="predicted"/>
<comment type="caution">
    <text evidence="1">The sequence shown here is derived from an EMBL/GenBank/DDBJ whole genome shotgun (WGS) entry which is preliminary data.</text>
</comment>
<accession>A0A1D1VX06</accession>
<evidence type="ECO:0000313" key="1">
    <source>
        <dbReference type="EMBL" id="GAV05977.1"/>
    </source>
</evidence>
<feature type="non-terminal residue" evidence="1">
    <location>
        <position position="1"/>
    </location>
</feature>
<gene>
    <name evidence="1" type="primary">RvY_16023-1</name>
    <name evidence="1" type="synonym">RvY_16023.1</name>
    <name evidence="1" type="ORF">RvY_16023</name>
</gene>
<dbReference type="AlphaFoldDB" id="A0A1D1VX06"/>
<dbReference type="EMBL" id="BDGG01000012">
    <property type="protein sequence ID" value="GAV05977.1"/>
    <property type="molecule type" value="Genomic_DNA"/>
</dbReference>
<feature type="non-terminal residue" evidence="1">
    <location>
        <position position="94"/>
    </location>
</feature>
<dbReference type="Proteomes" id="UP000186922">
    <property type="component" value="Unassembled WGS sequence"/>
</dbReference>
<organism evidence="1 2">
    <name type="scientific">Ramazzottius varieornatus</name>
    <name type="common">Water bear</name>
    <name type="synonym">Tardigrade</name>
    <dbReference type="NCBI Taxonomy" id="947166"/>
    <lineage>
        <taxon>Eukaryota</taxon>
        <taxon>Metazoa</taxon>
        <taxon>Ecdysozoa</taxon>
        <taxon>Tardigrada</taxon>
        <taxon>Eutardigrada</taxon>
        <taxon>Parachela</taxon>
        <taxon>Hypsibioidea</taxon>
        <taxon>Ramazzottiidae</taxon>
        <taxon>Ramazzottius</taxon>
    </lineage>
</organism>
<reference evidence="1 2" key="1">
    <citation type="journal article" date="2016" name="Nat. Commun.">
        <title>Extremotolerant tardigrade genome and improved radiotolerance of human cultured cells by tardigrade-unique protein.</title>
        <authorList>
            <person name="Hashimoto T."/>
            <person name="Horikawa D.D."/>
            <person name="Saito Y."/>
            <person name="Kuwahara H."/>
            <person name="Kozuka-Hata H."/>
            <person name="Shin-I T."/>
            <person name="Minakuchi Y."/>
            <person name="Ohishi K."/>
            <person name="Motoyama A."/>
            <person name="Aizu T."/>
            <person name="Enomoto A."/>
            <person name="Kondo K."/>
            <person name="Tanaka S."/>
            <person name="Hara Y."/>
            <person name="Koshikawa S."/>
            <person name="Sagara H."/>
            <person name="Miura T."/>
            <person name="Yokobori S."/>
            <person name="Miyagawa K."/>
            <person name="Suzuki Y."/>
            <person name="Kubo T."/>
            <person name="Oyama M."/>
            <person name="Kohara Y."/>
            <person name="Fujiyama A."/>
            <person name="Arakawa K."/>
            <person name="Katayama T."/>
            <person name="Toyoda A."/>
            <person name="Kunieda T."/>
        </authorList>
    </citation>
    <scope>NUCLEOTIDE SEQUENCE [LARGE SCALE GENOMIC DNA]</scope>
    <source>
        <strain evidence="1 2">YOKOZUNA-1</strain>
    </source>
</reference>
<evidence type="ECO:0000313" key="2">
    <source>
        <dbReference type="Proteomes" id="UP000186922"/>
    </source>
</evidence>
<name>A0A1D1VX06_RAMVA</name>
<protein>
    <submittedName>
        <fullName evidence="1">Uncharacterized protein</fullName>
    </submittedName>
</protein>